<proteinExistence type="predicted"/>
<evidence type="ECO:0000313" key="2">
    <source>
        <dbReference type="EMBL" id="TWP53026.1"/>
    </source>
</evidence>
<comment type="caution">
    <text evidence="2">The sequence shown here is derived from an EMBL/GenBank/DDBJ whole genome shotgun (WGS) entry which is preliminary data.</text>
</comment>
<keyword evidence="3" id="KW-1185">Reference proteome</keyword>
<dbReference type="InterPro" id="IPR007278">
    <property type="entry name" value="DUF397"/>
</dbReference>
<evidence type="ECO:0000313" key="3">
    <source>
        <dbReference type="Proteomes" id="UP000316639"/>
    </source>
</evidence>
<dbReference type="OrthoDB" id="3699368at2"/>
<gene>
    <name evidence="2" type="ORF">FKR81_08005</name>
</gene>
<dbReference type="Pfam" id="PF04149">
    <property type="entry name" value="DUF397"/>
    <property type="match status" value="1"/>
</dbReference>
<organism evidence="2 3">
    <name type="scientific">Lentzea tibetensis</name>
    <dbReference type="NCBI Taxonomy" id="2591470"/>
    <lineage>
        <taxon>Bacteria</taxon>
        <taxon>Bacillati</taxon>
        <taxon>Actinomycetota</taxon>
        <taxon>Actinomycetes</taxon>
        <taxon>Pseudonocardiales</taxon>
        <taxon>Pseudonocardiaceae</taxon>
        <taxon>Lentzea</taxon>
    </lineage>
</organism>
<evidence type="ECO:0000259" key="1">
    <source>
        <dbReference type="Pfam" id="PF04149"/>
    </source>
</evidence>
<name>A0A563EZ97_9PSEU</name>
<dbReference type="EMBL" id="VOBR01000004">
    <property type="protein sequence ID" value="TWP53026.1"/>
    <property type="molecule type" value="Genomic_DNA"/>
</dbReference>
<protein>
    <submittedName>
        <fullName evidence="2">DUF397 domain-containing protein</fullName>
    </submittedName>
</protein>
<sequence length="62" mass="6782">MSRWRKSSRSGATDNSECVEIDFTGPTAVLRDSKNPAETIFFSGSSFRAFVGLACRYGDAAR</sequence>
<reference evidence="2 3" key="1">
    <citation type="submission" date="2019-07" db="EMBL/GenBank/DDBJ databases">
        <title>Lentzea xizangensis sp. nov., isolated from Qinghai-Tibetan Plateau Soils.</title>
        <authorList>
            <person name="Huang J."/>
        </authorList>
    </citation>
    <scope>NUCLEOTIDE SEQUENCE [LARGE SCALE GENOMIC DNA]</scope>
    <source>
        <strain evidence="2 3">FXJ1.1311</strain>
    </source>
</reference>
<feature type="domain" description="DUF397" evidence="1">
    <location>
        <begin position="3"/>
        <end position="52"/>
    </location>
</feature>
<dbReference type="AlphaFoldDB" id="A0A563EZ97"/>
<accession>A0A563EZ97</accession>
<dbReference type="Proteomes" id="UP000316639">
    <property type="component" value="Unassembled WGS sequence"/>
</dbReference>
<dbReference type="RefSeq" id="WP_146350279.1">
    <property type="nucleotide sequence ID" value="NZ_VOBR01000004.1"/>
</dbReference>